<dbReference type="PANTHER" id="PTHR12299:SF75">
    <property type="entry name" value="OS05G0589600 PROTEIN"/>
    <property type="match status" value="1"/>
</dbReference>
<dbReference type="EMBL" id="JAMRDG010000002">
    <property type="protein sequence ID" value="KAJ3686441.1"/>
    <property type="molecule type" value="Genomic_DNA"/>
</dbReference>
<sequence>MEVQRSNPFDLLKDVDHEDPSQLIAAAKQPQKIPPVKGSQTKLPSKPLPPHQAAKEARNNERQIAQTRQSKFQHHGAYGSNREYKGNGHAQMEGARDGKASRSSSRYTNGDAKDGQRRMYDRYSNANSRPDTRGHESGVHSISEKRSKEDNGVNLEKKENRPVYESKVDKEGPQRGQEEKEPEDKEMTLEEYEKIKEGKRKALISTKTEGRKVEIDEDFKSMKQLSIKKENNEVFIQLSSNKEAVKKKEMERQEKTRKSVNINEFLRPVEGQYRSRRHGIAHGN</sequence>
<comment type="caution">
    <text evidence="5">The sequence shown here is derived from an EMBL/GenBank/DDBJ whole genome shotgun (WGS) entry which is preliminary data.</text>
</comment>
<feature type="compositionally biased region" description="Basic and acidic residues" evidence="3">
    <location>
        <begin position="130"/>
        <end position="187"/>
    </location>
</feature>
<keyword evidence="6" id="KW-1185">Reference proteome</keyword>
<dbReference type="InterPro" id="IPR006861">
    <property type="entry name" value="HABP4_PAIRBP1-bd"/>
</dbReference>
<evidence type="ECO:0000256" key="3">
    <source>
        <dbReference type="SAM" id="MobiDB-lite"/>
    </source>
</evidence>
<feature type="compositionally biased region" description="Basic and acidic residues" evidence="3">
    <location>
        <begin position="111"/>
        <end position="121"/>
    </location>
</feature>
<protein>
    <recommendedName>
        <fullName evidence="4">Hyaluronan/mRNA-binding protein domain-containing protein</fullName>
    </recommendedName>
</protein>
<keyword evidence="2" id="KW-0963">Cytoplasm</keyword>
<dbReference type="SMART" id="SM01233">
    <property type="entry name" value="HABP4_PAI-RBP1"/>
    <property type="match status" value="1"/>
</dbReference>
<dbReference type="Pfam" id="PF09598">
    <property type="entry name" value="Stm1_N"/>
    <property type="match status" value="1"/>
</dbReference>
<feature type="compositionally biased region" description="Basic and acidic residues" evidence="3">
    <location>
        <begin position="11"/>
        <end position="20"/>
    </location>
</feature>
<proteinExistence type="predicted"/>
<dbReference type="GO" id="GO:0005737">
    <property type="term" value="C:cytoplasm"/>
    <property type="evidence" value="ECO:0007669"/>
    <property type="project" value="UniProtKB-SubCell"/>
</dbReference>
<comment type="subcellular location">
    <subcellularLocation>
        <location evidence="1">Cytoplasm</location>
    </subcellularLocation>
</comment>
<dbReference type="GO" id="GO:0003723">
    <property type="term" value="F:RNA binding"/>
    <property type="evidence" value="ECO:0007669"/>
    <property type="project" value="InterPro"/>
</dbReference>
<feature type="region of interest" description="Disordered" evidence="3">
    <location>
        <begin position="1"/>
        <end position="187"/>
    </location>
</feature>
<evidence type="ECO:0000313" key="6">
    <source>
        <dbReference type="Proteomes" id="UP001210211"/>
    </source>
</evidence>
<organism evidence="5 6">
    <name type="scientific">Rhynchospora tenuis</name>
    <dbReference type="NCBI Taxonomy" id="198213"/>
    <lineage>
        <taxon>Eukaryota</taxon>
        <taxon>Viridiplantae</taxon>
        <taxon>Streptophyta</taxon>
        <taxon>Embryophyta</taxon>
        <taxon>Tracheophyta</taxon>
        <taxon>Spermatophyta</taxon>
        <taxon>Magnoliopsida</taxon>
        <taxon>Liliopsida</taxon>
        <taxon>Poales</taxon>
        <taxon>Cyperaceae</taxon>
        <taxon>Cyperoideae</taxon>
        <taxon>Rhynchosporeae</taxon>
        <taxon>Rhynchospora</taxon>
    </lineage>
</organism>
<dbReference type="PANTHER" id="PTHR12299">
    <property type="entry name" value="HYALURONIC ACID-BINDING PROTEIN 4"/>
    <property type="match status" value="1"/>
</dbReference>
<evidence type="ECO:0000256" key="1">
    <source>
        <dbReference type="ARBA" id="ARBA00004496"/>
    </source>
</evidence>
<dbReference type="InterPro" id="IPR039764">
    <property type="entry name" value="HABP4/SERBP1-like"/>
</dbReference>
<dbReference type="InterPro" id="IPR019084">
    <property type="entry name" value="STM1-like_N"/>
</dbReference>
<name>A0AAD5Z3Z3_9POAL</name>
<evidence type="ECO:0000259" key="4">
    <source>
        <dbReference type="SMART" id="SM01233"/>
    </source>
</evidence>
<feature type="domain" description="Hyaluronan/mRNA-binding protein" evidence="4">
    <location>
        <begin position="116"/>
        <end position="214"/>
    </location>
</feature>
<dbReference type="GO" id="GO:0005634">
    <property type="term" value="C:nucleus"/>
    <property type="evidence" value="ECO:0007669"/>
    <property type="project" value="TreeGrafter"/>
</dbReference>
<reference evidence="5 6" key="1">
    <citation type="journal article" date="2022" name="Cell">
        <title>Repeat-based holocentromeres influence genome architecture and karyotype evolution.</title>
        <authorList>
            <person name="Hofstatter P.G."/>
            <person name="Thangavel G."/>
            <person name="Lux T."/>
            <person name="Neumann P."/>
            <person name="Vondrak T."/>
            <person name="Novak P."/>
            <person name="Zhang M."/>
            <person name="Costa L."/>
            <person name="Castellani M."/>
            <person name="Scott A."/>
            <person name="Toegelov H."/>
            <person name="Fuchs J."/>
            <person name="Mata-Sucre Y."/>
            <person name="Dias Y."/>
            <person name="Vanzela A.L.L."/>
            <person name="Huettel B."/>
            <person name="Almeida C.C.S."/>
            <person name="Simkova H."/>
            <person name="Souza G."/>
            <person name="Pedrosa-Harand A."/>
            <person name="Macas J."/>
            <person name="Mayer K.F.X."/>
            <person name="Houben A."/>
            <person name="Marques A."/>
        </authorList>
    </citation>
    <scope>NUCLEOTIDE SEQUENCE [LARGE SCALE GENOMIC DNA]</scope>
    <source>
        <strain evidence="5">RhyTen1mFocal</strain>
    </source>
</reference>
<evidence type="ECO:0000313" key="5">
    <source>
        <dbReference type="EMBL" id="KAJ3686441.1"/>
    </source>
</evidence>
<accession>A0AAD5Z3Z3</accession>
<gene>
    <name evidence="5" type="ORF">LUZ61_015605</name>
</gene>
<dbReference type="Proteomes" id="UP001210211">
    <property type="component" value="Unassembled WGS sequence"/>
</dbReference>
<dbReference type="Pfam" id="PF04774">
    <property type="entry name" value="HABP4_PAI-RBP1"/>
    <property type="match status" value="1"/>
</dbReference>
<evidence type="ECO:0000256" key="2">
    <source>
        <dbReference type="ARBA" id="ARBA00022490"/>
    </source>
</evidence>
<dbReference type="AlphaFoldDB" id="A0AAD5Z3Z3"/>